<dbReference type="Gene3D" id="3.40.50.1000">
    <property type="entry name" value="HAD superfamily/HAD-like"/>
    <property type="match status" value="2"/>
</dbReference>
<dbReference type="GO" id="GO:0005388">
    <property type="term" value="F:P-type calcium transporter activity"/>
    <property type="evidence" value="ECO:0007669"/>
    <property type="project" value="UniProtKB-EC"/>
</dbReference>
<keyword evidence="3 15" id="KW-0109">Calcium transport</keyword>
<accession>A0A1R1YI02</accession>
<evidence type="ECO:0000256" key="9">
    <source>
        <dbReference type="ARBA" id="ARBA00022842"/>
    </source>
</evidence>
<dbReference type="InterPro" id="IPR059000">
    <property type="entry name" value="ATPase_P-type_domA"/>
</dbReference>
<dbReference type="FunFam" id="1.20.1110.10:FF:000039">
    <property type="entry name" value="Calcium-transporting ATPase"/>
    <property type="match status" value="1"/>
</dbReference>
<comment type="caution">
    <text evidence="15">Lacks conserved residue(s) required for the propagation of feature annotation.</text>
</comment>
<sequence length="1455" mass="160852">MSEKPLNIKSSDTGQKNNGYPSSIDKTYLSDMVANKDLDKLKKFNNTKGLLSFLRVDNKVGLRTTSVEDATGNNWSSTQDSSNESQPQAVKTPKNTPKNKNQEDLSWIEDLETTKLTFPDRVKAFGINVYPSSEAKTFFRYALDVLNDKMLILLCFAAVVSLALGIYQDVRVTGISEEDDNDVHWIEGFSIIIAIAVVVLVSASNDYKKDKQFKKLNEKKKDRYIKVIRDGIQKELSVNCVMVGDIMVVESGEVLCADAVLISSSNLKVDESSITGESDARHKYSVEEHQIKNSEAKAKWLEFKSRKSKFDASLKPNSNNSPKNSSDEKTENEAAITFNQSTLAIPPDDLISSDPFLISGSLVLEGIGECVVVSVGENAFYGRTLMSLTEGNEATPLQIKLNDLAELIAKVGGAIAIIMLIVLVIQYVILIARKKVVTTSTSIISNLVNIFISVITIIVVAIPEGLPLAVTLSLAIATVRMLKDNCMVRILAACETMGNATTICSDKTGTLTQNKMTVITGTIGIDHGFRLYPIGTANIMKRKATISPNDDLVTNADGNLVYRSKSSSNNLSVNIDDKPVLPNSFGATGDPGDLIIGPVPVSNDLTSEIERRETELSKFRQVTPKGVIDLVFDSIALNSTAFVIEKSLETPDILDFSKKKGFLSSLFSKVKNTKKSDNNELNSQSSNVNDSLNHNIDDFNGSSTETALLQWAQRIGETLILKRRSDKSDLIKEIWPFSSAKKFMSVLVNAGKNSGKIVYRLYVKGAPETMLSECTRYLDVNDCDESTENEKNPGLYKEYPTLPLTIEASKSIMNTISDYSARALRTIGLLYCDVTEDDLKRIETEECENIWHFKNNLVWVGVFGIEDPLRDGVTASVRKCQSAGIMVRMVTGDNLITARAIATQCGIYTPGMGGIVMEGKHFRNLYPEEMEVIIPRLQVLARSSPTDKQILVNWLKDHGNVVAVTGDGTNDGPALRAADVGFSMGISGTEIAKEASDIILVDDNFNSILKALLWGRCVNDSMKKFLQFQLTVNVTAVTVAFVSAVQGNSQDPVFSPVQLLWVNLIMDTFAALALATDPPQESLLNRFPERPNAPIITLSMWKNIIGQSIVQIAVNFYTLYGSYSVFGLDYENPTEYLVLRSIVFNVFVFLQIFNEFNCRVLGSEVNPFKGITKNKYFLMVVVGTIIAQILLIEFGNNVFQTKSLSALQWLYCVGIGLLSLPVGLALRLFPTKILEKIIPFSNKPTYKDPEDLDWQPPAQTVQRQLAFLNTLRGGRLASYNLLGMKVRYDKINRYTEKESKTINGMSHAEILKKQREAVERVISELPNDYSKVSKSKNKSKYLEALSRYKPTNELLSIAKNEKSLEPTDEQLDNEESKQFKMSKLSSKFNWAKKSKRNEAGFSFAAAMVPTMVGSSIGAGMIASTKPQGDEISKIISQTLDEKESRSKEGSPADQK</sequence>
<dbReference type="PRINTS" id="PR00119">
    <property type="entry name" value="CATATPASE"/>
</dbReference>
<dbReference type="GO" id="GO:0012505">
    <property type="term" value="C:endomembrane system"/>
    <property type="evidence" value="ECO:0007669"/>
    <property type="project" value="UniProtKB-SubCell"/>
</dbReference>
<comment type="subcellular location">
    <subcellularLocation>
        <location evidence="1">Endomembrane system</location>
        <topology evidence="1">Multi-pass membrane protein</topology>
    </subcellularLocation>
    <subcellularLocation>
        <location evidence="15">Membrane</location>
        <topology evidence="15">Multi-pass membrane protein</topology>
    </subcellularLocation>
</comment>
<dbReference type="InterPro" id="IPR008250">
    <property type="entry name" value="ATPase_P-typ_transduc_dom_A_sf"/>
</dbReference>
<dbReference type="SFLD" id="SFLDG00002">
    <property type="entry name" value="C1.7:_P-type_atpase_like"/>
    <property type="match status" value="1"/>
</dbReference>
<feature type="region of interest" description="Disordered" evidence="16">
    <location>
        <begin position="68"/>
        <end position="104"/>
    </location>
</feature>
<dbReference type="PRINTS" id="PR00120">
    <property type="entry name" value="HATPASE"/>
</dbReference>
<reference evidence="19 20" key="1">
    <citation type="submission" date="2017-01" db="EMBL/GenBank/DDBJ databases">
        <authorList>
            <person name="Mah S.A."/>
            <person name="Swanson W.J."/>
            <person name="Moy G.W."/>
            <person name="Vacquier V.D."/>
        </authorList>
    </citation>
    <scope>NUCLEOTIDE SEQUENCE [LARGE SCALE GENOMIC DNA]</scope>
    <source>
        <strain evidence="19 20">GSMNP</strain>
    </source>
</reference>
<evidence type="ECO:0000256" key="6">
    <source>
        <dbReference type="ARBA" id="ARBA00022741"/>
    </source>
</evidence>
<dbReference type="InterPro" id="IPR044492">
    <property type="entry name" value="P_typ_ATPase_HD_dom"/>
</dbReference>
<feature type="transmembrane region" description="Helical" evidence="15">
    <location>
        <begin position="450"/>
        <end position="479"/>
    </location>
</feature>
<dbReference type="InterPro" id="IPR006068">
    <property type="entry name" value="ATPase_P-typ_cation-transptr_C"/>
</dbReference>
<dbReference type="Gene3D" id="1.20.1110.10">
    <property type="entry name" value="Calcium-transporting ATPase, transmembrane domain"/>
    <property type="match status" value="3"/>
</dbReference>
<evidence type="ECO:0000256" key="13">
    <source>
        <dbReference type="ARBA" id="ARBA00023136"/>
    </source>
</evidence>
<evidence type="ECO:0000256" key="4">
    <source>
        <dbReference type="ARBA" id="ARBA00022692"/>
    </source>
</evidence>
<keyword evidence="8 15" id="KW-0067">ATP-binding</keyword>
<name>A0A1R1YI02_9FUNG</name>
<dbReference type="FunFam" id="3.40.50.1000:FF:000018">
    <property type="entry name" value="Calcium-transporting ATPase"/>
    <property type="match status" value="1"/>
</dbReference>
<keyword evidence="9" id="KW-0460">Magnesium</keyword>
<dbReference type="Pfam" id="PF13246">
    <property type="entry name" value="Cation_ATPase"/>
    <property type="match status" value="1"/>
</dbReference>
<dbReference type="SUPFAM" id="SSF81653">
    <property type="entry name" value="Calcium ATPase, transduction domain A"/>
    <property type="match status" value="1"/>
</dbReference>
<evidence type="ECO:0000259" key="18">
    <source>
        <dbReference type="Pfam" id="PF00689"/>
    </source>
</evidence>
<feature type="domain" description="Cation-transporting P-type ATPase C-terminal" evidence="18">
    <location>
        <begin position="1053"/>
        <end position="1229"/>
    </location>
</feature>
<evidence type="ECO:0000256" key="1">
    <source>
        <dbReference type="ARBA" id="ARBA00004127"/>
    </source>
</evidence>
<dbReference type="InterPro" id="IPR023214">
    <property type="entry name" value="HAD_sf"/>
</dbReference>
<evidence type="ECO:0000313" key="19">
    <source>
        <dbReference type="EMBL" id="OMJ26336.1"/>
    </source>
</evidence>
<protein>
    <recommendedName>
        <fullName evidence="15">Calcium-transporting ATPase</fullName>
        <ecNumber evidence="15">7.2.2.10</ecNumber>
    </recommendedName>
</protein>
<comment type="similarity">
    <text evidence="15">Belongs to the cation transport ATPase (P-type) (TC 3.A.3) family.</text>
</comment>
<dbReference type="SUPFAM" id="SSF81665">
    <property type="entry name" value="Calcium ATPase, transmembrane domain M"/>
    <property type="match status" value="1"/>
</dbReference>
<dbReference type="Pfam" id="PF00689">
    <property type="entry name" value="Cation_ATPase_C"/>
    <property type="match status" value="1"/>
</dbReference>
<feature type="transmembrane region" description="Helical" evidence="15">
    <location>
        <begin position="150"/>
        <end position="168"/>
    </location>
</feature>
<feature type="transmembrane region" description="Helical" evidence="15">
    <location>
        <begin position="1176"/>
        <end position="1194"/>
    </location>
</feature>
<dbReference type="SUPFAM" id="SSF56784">
    <property type="entry name" value="HAD-like"/>
    <property type="match status" value="1"/>
</dbReference>
<feature type="region of interest" description="Disordered" evidence="16">
    <location>
        <begin position="311"/>
        <end position="331"/>
    </location>
</feature>
<evidence type="ECO:0000256" key="10">
    <source>
        <dbReference type="ARBA" id="ARBA00022967"/>
    </source>
</evidence>
<keyword evidence="20" id="KW-1185">Reference proteome</keyword>
<feature type="transmembrane region" description="Helical" evidence="15">
    <location>
        <begin position="1206"/>
        <end position="1229"/>
    </location>
</feature>
<evidence type="ECO:0000256" key="2">
    <source>
        <dbReference type="ARBA" id="ARBA00022448"/>
    </source>
</evidence>
<feature type="compositionally biased region" description="Polar residues" evidence="16">
    <location>
        <begin position="68"/>
        <end position="89"/>
    </location>
</feature>
<dbReference type="SFLD" id="SFLDF00027">
    <property type="entry name" value="p-type_atpase"/>
    <property type="match status" value="1"/>
</dbReference>
<keyword evidence="6 15" id="KW-0547">Nucleotide-binding</keyword>
<feature type="compositionally biased region" description="Polar residues" evidence="16">
    <location>
        <begin position="8"/>
        <end position="25"/>
    </location>
</feature>
<dbReference type="PROSITE" id="PS00154">
    <property type="entry name" value="ATPASE_E1_E2"/>
    <property type="match status" value="1"/>
</dbReference>
<dbReference type="SFLD" id="SFLDS00003">
    <property type="entry name" value="Haloacid_Dehalogenase"/>
    <property type="match status" value="1"/>
</dbReference>
<dbReference type="InterPro" id="IPR006408">
    <property type="entry name" value="P-type_ATPase_IIB"/>
</dbReference>
<evidence type="ECO:0000256" key="5">
    <source>
        <dbReference type="ARBA" id="ARBA00022723"/>
    </source>
</evidence>
<dbReference type="GO" id="GO:0016887">
    <property type="term" value="F:ATP hydrolysis activity"/>
    <property type="evidence" value="ECO:0007669"/>
    <property type="project" value="InterPro"/>
</dbReference>
<dbReference type="OrthoDB" id="3352408at2759"/>
<dbReference type="InterPro" id="IPR036412">
    <property type="entry name" value="HAD-like_sf"/>
</dbReference>
<keyword evidence="10" id="KW-1278">Translocase</keyword>
<keyword evidence="11 15" id="KW-1133">Transmembrane helix</keyword>
<evidence type="ECO:0000259" key="17">
    <source>
        <dbReference type="Pfam" id="PF00122"/>
    </source>
</evidence>
<dbReference type="InterPro" id="IPR023298">
    <property type="entry name" value="ATPase_P-typ_TM_dom_sf"/>
</dbReference>
<dbReference type="InterPro" id="IPR001757">
    <property type="entry name" value="P_typ_ATPase"/>
</dbReference>
<comment type="function">
    <text evidence="15">Catalyzes the hydrolysis of ATP coupled with the transport of calcium.</text>
</comment>
<feature type="transmembrane region" description="Helical" evidence="15">
    <location>
        <begin position="1137"/>
        <end position="1156"/>
    </location>
</feature>
<evidence type="ECO:0000256" key="12">
    <source>
        <dbReference type="ARBA" id="ARBA00023065"/>
    </source>
</evidence>
<dbReference type="GO" id="GO:0005524">
    <property type="term" value="F:ATP binding"/>
    <property type="evidence" value="ECO:0007669"/>
    <property type="project" value="UniProtKB-KW"/>
</dbReference>
<feature type="transmembrane region" description="Helical" evidence="15">
    <location>
        <begin position="1095"/>
        <end position="1117"/>
    </location>
</feature>
<keyword evidence="13 15" id="KW-0472">Membrane</keyword>
<dbReference type="InterPro" id="IPR018303">
    <property type="entry name" value="ATPase_P-typ_P_site"/>
</dbReference>
<comment type="catalytic activity">
    <reaction evidence="14 15">
        <text>Ca(2+)(in) + ATP + H2O = Ca(2+)(out) + ADP + phosphate + H(+)</text>
        <dbReference type="Rhea" id="RHEA:18105"/>
        <dbReference type="ChEBI" id="CHEBI:15377"/>
        <dbReference type="ChEBI" id="CHEBI:15378"/>
        <dbReference type="ChEBI" id="CHEBI:29108"/>
        <dbReference type="ChEBI" id="CHEBI:30616"/>
        <dbReference type="ChEBI" id="CHEBI:43474"/>
        <dbReference type="ChEBI" id="CHEBI:456216"/>
        <dbReference type="EC" id="7.2.2.10"/>
    </reaction>
</comment>
<dbReference type="EMBL" id="LSSN01000031">
    <property type="protein sequence ID" value="OMJ26336.1"/>
    <property type="molecule type" value="Genomic_DNA"/>
</dbReference>
<feature type="transmembrane region" description="Helical" evidence="15">
    <location>
        <begin position="407"/>
        <end position="430"/>
    </location>
</feature>
<dbReference type="STRING" id="133412.A0A1R1YI02"/>
<dbReference type="Proteomes" id="UP000187283">
    <property type="component" value="Unassembled WGS sequence"/>
</dbReference>
<gene>
    <name evidence="19" type="ORF">AYI70_g254</name>
</gene>
<organism evidence="19 20">
    <name type="scientific">Smittium culicis</name>
    <dbReference type="NCBI Taxonomy" id="133412"/>
    <lineage>
        <taxon>Eukaryota</taxon>
        <taxon>Fungi</taxon>
        <taxon>Fungi incertae sedis</taxon>
        <taxon>Zoopagomycota</taxon>
        <taxon>Kickxellomycotina</taxon>
        <taxon>Harpellomycetes</taxon>
        <taxon>Harpellales</taxon>
        <taxon>Legeriomycetaceae</taxon>
        <taxon>Smittium</taxon>
    </lineage>
</organism>
<dbReference type="Pfam" id="PF00122">
    <property type="entry name" value="E1-E2_ATPase"/>
    <property type="match status" value="1"/>
</dbReference>
<dbReference type="Gene3D" id="3.40.1110.10">
    <property type="entry name" value="Calcium-transporting ATPase, cytoplasmic domain N"/>
    <property type="match status" value="1"/>
</dbReference>
<evidence type="ECO:0000313" key="20">
    <source>
        <dbReference type="Proteomes" id="UP000187283"/>
    </source>
</evidence>
<dbReference type="Gene3D" id="2.70.150.10">
    <property type="entry name" value="Calcium-transporting ATPase, cytoplasmic transduction domain A"/>
    <property type="match status" value="2"/>
</dbReference>
<keyword evidence="12 15" id="KW-0406">Ion transport</keyword>
<feature type="transmembrane region" description="Helical" evidence="15">
    <location>
        <begin position="188"/>
        <end position="207"/>
    </location>
</feature>
<dbReference type="PANTHER" id="PTHR24093">
    <property type="entry name" value="CATION TRANSPORTING ATPASE"/>
    <property type="match status" value="1"/>
</dbReference>
<feature type="region of interest" description="Disordered" evidence="16">
    <location>
        <begin position="1"/>
        <end position="25"/>
    </location>
</feature>
<feature type="compositionally biased region" description="Low complexity" evidence="16">
    <location>
        <begin position="315"/>
        <end position="324"/>
    </location>
</feature>
<comment type="caution">
    <text evidence="19">The sequence shown here is derived from an EMBL/GenBank/DDBJ whole genome shotgun (WGS) entry which is preliminary data.</text>
</comment>
<evidence type="ECO:0000256" key="16">
    <source>
        <dbReference type="SAM" id="MobiDB-lite"/>
    </source>
</evidence>
<feature type="domain" description="P-type ATPase A" evidence="17">
    <location>
        <begin position="223"/>
        <end position="385"/>
    </location>
</feature>
<evidence type="ECO:0000256" key="14">
    <source>
        <dbReference type="ARBA" id="ARBA00048694"/>
    </source>
</evidence>
<keyword evidence="7 15" id="KW-0106">Calcium</keyword>
<evidence type="ECO:0000256" key="15">
    <source>
        <dbReference type="RuleBase" id="RU361146"/>
    </source>
</evidence>
<dbReference type="InterPro" id="IPR023299">
    <property type="entry name" value="ATPase_P-typ_cyto_dom_N"/>
</dbReference>
<feature type="compositionally biased region" description="Basic and acidic residues" evidence="16">
    <location>
        <begin position="1439"/>
        <end position="1455"/>
    </location>
</feature>
<dbReference type="SUPFAM" id="SSF81660">
    <property type="entry name" value="Metal cation-transporting ATPase, ATP-binding domain N"/>
    <property type="match status" value="1"/>
</dbReference>
<keyword evidence="2 15" id="KW-0813">Transport</keyword>
<evidence type="ECO:0000256" key="7">
    <source>
        <dbReference type="ARBA" id="ARBA00022837"/>
    </source>
</evidence>
<evidence type="ECO:0000256" key="3">
    <source>
        <dbReference type="ARBA" id="ARBA00022568"/>
    </source>
</evidence>
<proteinExistence type="inferred from homology"/>
<evidence type="ECO:0000256" key="8">
    <source>
        <dbReference type="ARBA" id="ARBA00022840"/>
    </source>
</evidence>
<evidence type="ECO:0000256" key="11">
    <source>
        <dbReference type="ARBA" id="ARBA00022989"/>
    </source>
</evidence>
<keyword evidence="5" id="KW-0479">Metal-binding</keyword>
<dbReference type="NCBIfam" id="TIGR01494">
    <property type="entry name" value="ATPase_P-type"/>
    <property type="match status" value="1"/>
</dbReference>
<dbReference type="GO" id="GO:0005886">
    <property type="term" value="C:plasma membrane"/>
    <property type="evidence" value="ECO:0007669"/>
    <property type="project" value="TreeGrafter"/>
</dbReference>
<feature type="region of interest" description="Disordered" evidence="16">
    <location>
        <begin position="1422"/>
        <end position="1455"/>
    </location>
</feature>
<dbReference type="PANTHER" id="PTHR24093:SF369">
    <property type="entry name" value="CALCIUM-TRANSPORTING ATPASE"/>
    <property type="match status" value="1"/>
</dbReference>
<keyword evidence="4 15" id="KW-0812">Transmembrane</keyword>
<dbReference type="GO" id="GO:0006874">
    <property type="term" value="P:intracellular calcium ion homeostasis"/>
    <property type="evidence" value="ECO:0007669"/>
    <property type="project" value="TreeGrafter"/>
</dbReference>
<dbReference type="GO" id="GO:0046872">
    <property type="term" value="F:metal ion binding"/>
    <property type="evidence" value="ECO:0007669"/>
    <property type="project" value="UniProtKB-KW"/>
</dbReference>
<dbReference type="EC" id="7.2.2.10" evidence="15"/>
<dbReference type="NCBIfam" id="TIGR01517">
    <property type="entry name" value="ATPase-IIB_Ca"/>
    <property type="match status" value="1"/>
</dbReference>